<dbReference type="Gene3D" id="2.60.120.10">
    <property type="entry name" value="Jelly Rolls"/>
    <property type="match status" value="1"/>
</dbReference>
<reference evidence="3" key="1">
    <citation type="submission" date="2016-01" db="EMBL/GenBank/DDBJ databases">
        <authorList>
            <person name="Peeters C."/>
        </authorList>
    </citation>
    <scope>NUCLEOTIDE SEQUENCE</scope>
    <source>
        <strain evidence="3">LMG 29322</strain>
    </source>
</reference>
<dbReference type="SUPFAM" id="SSF51182">
    <property type="entry name" value="RmlC-like cupins"/>
    <property type="match status" value="1"/>
</dbReference>
<dbReference type="InterPro" id="IPR013096">
    <property type="entry name" value="Cupin_2"/>
</dbReference>
<dbReference type="InterPro" id="IPR014710">
    <property type="entry name" value="RmlC-like_jellyroll"/>
</dbReference>
<dbReference type="AlphaFoldDB" id="A0A158D1L3"/>
<dbReference type="Proteomes" id="UP000054851">
    <property type="component" value="Unassembled WGS sequence"/>
</dbReference>
<dbReference type="PROSITE" id="PS50943">
    <property type="entry name" value="HTH_CROC1"/>
    <property type="match status" value="1"/>
</dbReference>
<dbReference type="InterPro" id="IPR050807">
    <property type="entry name" value="TransReg_Diox_bact_type"/>
</dbReference>
<name>A0A158D1L3_9BURK</name>
<accession>A0A158D1L3</accession>
<protein>
    <submittedName>
        <fullName evidence="3">XRE family transcriptional regulator</fullName>
    </submittedName>
</protein>
<dbReference type="InterPro" id="IPR001387">
    <property type="entry name" value="Cro/C1-type_HTH"/>
</dbReference>
<dbReference type="CDD" id="cd02209">
    <property type="entry name" value="cupin_XRE_C"/>
    <property type="match status" value="1"/>
</dbReference>
<dbReference type="SMART" id="SM00530">
    <property type="entry name" value="HTH_XRE"/>
    <property type="match status" value="1"/>
</dbReference>
<evidence type="ECO:0000313" key="4">
    <source>
        <dbReference type="Proteomes" id="UP000054851"/>
    </source>
</evidence>
<evidence type="ECO:0000259" key="2">
    <source>
        <dbReference type="PROSITE" id="PS50943"/>
    </source>
</evidence>
<organism evidence="3 4">
    <name type="scientific">Caballeronia hypogeia</name>
    <dbReference type="NCBI Taxonomy" id="1777140"/>
    <lineage>
        <taxon>Bacteria</taxon>
        <taxon>Pseudomonadati</taxon>
        <taxon>Pseudomonadota</taxon>
        <taxon>Betaproteobacteria</taxon>
        <taxon>Burkholderiales</taxon>
        <taxon>Burkholderiaceae</taxon>
        <taxon>Caballeronia</taxon>
    </lineage>
</organism>
<dbReference type="GO" id="GO:0003700">
    <property type="term" value="F:DNA-binding transcription factor activity"/>
    <property type="evidence" value="ECO:0007669"/>
    <property type="project" value="TreeGrafter"/>
</dbReference>
<comment type="caution">
    <text evidence="3">The sequence shown here is derived from an EMBL/GenBank/DDBJ whole genome shotgun (WGS) entry which is preliminary data.</text>
</comment>
<dbReference type="GO" id="GO:0003677">
    <property type="term" value="F:DNA binding"/>
    <property type="evidence" value="ECO:0007669"/>
    <property type="project" value="UniProtKB-KW"/>
</dbReference>
<dbReference type="PANTHER" id="PTHR46797:SF2">
    <property type="entry name" value="TRANSCRIPTIONAL REGULATOR"/>
    <property type="match status" value="1"/>
</dbReference>
<keyword evidence="4" id="KW-1185">Reference proteome</keyword>
<dbReference type="Gene3D" id="1.10.260.40">
    <property type="entry name" value="lambda repressor-like DNA-binding domains"/>
    <property type="match status" value="1"/>
</dbReference>
<dbReference type="CDD" id="cd00093">
    <property type="entry name" value="HTH_XRE"/>
    <property type="match status" value="1"/>
</dbReference>
<dbReference type="PANTHER" id="PTHR46797">
    <property type="entry name" value="HTH-TYPE TRANSCRIPTIONAL REGULATOR"/>
    <property type="match status" value="1"/>
</dbReference>
<proteinExistence type="predicted"/>
<dbReference type="InterPro" id="IPR010982">
    <property type="entry name" value="Lambda_DNA-bd_dom_sf"/>
</dbReference>
<evidence type="ECO:0000313" key="3">
    <source>
        <dbReference type="EMBL" id="SAK87727.1"/>
    </source>
</evidence>
<dbReference type="Pfam" id="PF13560">
    <property type="entry name" value="HTH_31"/>
    <property type="match status" value="1"/>
</dbReference>
<keyword evidence="1" id="KW-0238">DNA-binding</keyword>
<gene>
    <name evidence="3" type="ORF">AWB79_06224</name>
</gene>
<dbReference type="EMBL" id="FCOA02000031">
    <property type="protein sequence ID" value="SAK87727.1"/>
    <property type="molecule type" value="Genomic_DNA"/>
</dbReference>
<dbReference type="Pfam" id="PF07883">
    <property type="entry name" value="Cupin_2"/>
    <property type="match status" value="1"/>
</dbReference>
<dbReference type="STRING" id="1777140.AWB79_06224"/>
<dbReference type="InterPro" id="IPR011051">
    <property type="entry name" value="RmlC_Cupin_sf"/>
</dbReference>
<evidence type="ECO:0000256" key="1">
    <source>
        <dbReference type="ARBA" id="ARBA00023125"/>
    </source>
</evidence>
<dbReference type="SUPFAM" id="SSF47413">
    <property type="entry name" value="lambda repressor-like DNA-binding domains"/>
    <property type="match status" value="1"/>
</dbReference>
<sequence>MGRSSVQAVSEPAEAGIDRVALGQAIRSLRKAQAKTLADLASATGRSVSFISQLERGNAESTISDLRRLANTLGVPLNWFLMSEFKPAEEVGHIVRAASRRKLETETDGLVEEVLSPSTNTGGVFVTFLSTIAPGALLAEPIERDTEEEGYVVKGELELWIEDQASLLTAGDSFRIDGQPYRWVNRGETEAVVVWVVSSPTKHQNSR</sequence>
<dbReference type="GO" id="GO:0005829">
    <property type="term" value="C:cytosol"/>
    <property type="evidence" value="ECO:0007669"/>
    <property type="project" value="TreeGrafter"/>
</dbReference>
<dbReference type="OrthoDB" id="9814751at2"/>
<feature type="domain" description="HTH cro/C1-type" evidence="2">
    <location>
        <begin position="26"/>
        <end position="80"/>
    </location>
</feature>